<dbReference type="Proteomes" id="UP000029867">
    <property type="component" value="Unassembled WGS sequence"/>
</dbReference>
<accession>A0A099NMM8</accession>
<feature type="non-terminal residue" evidence="2">
    <location>
        <position position="1"/>
    </location>
</feature>
<feature type="region of interest" description="Disordered" evidence="1">
    <location>
        <begin position="1"/>
        <end position="27"/>
    </location>
</feature>
<evidence type="ECO:0000313" key="3">
    <source>
        <dbReference type="Proteomes" id="UP000029867"/>
    </source>
</evidence>
<comment type="caution">
    <text evidence="2">The sequence shown here is derived from an EMBL/GenBank/DDBJ whole genome shotgun (WGS) entry which is preliminary data.</text>
</comment>
<dbReference type="EMBL" id="JQFK01001843">
    <property type="protein sequence ID" value="KGK34008.1"/>
    <property type="molecule type" value="Genomic_DNA"/>
</dbReference>
<proteinExistence type="predicted"/>
<sequence length="27" mass="3125">LKSITDHSKTSRITVKHQAAKEHHRSQ</sequence>
<organism evidence="2 3">
    <name type="scientific">Pichia kudriavzevii</name>
    <name type="common">Yeast</name>
    <name type="synonym">Issatchenkia orientalis</name>
    <dbReference type="NCBI Taxonomy" id="4909"/>
    <lineage>
        <taxon>Eukaryota</taxon>
        <taxon>Fungi</taxon>
        <taxon>Dikarya</taxon>
        <taxon>Ascomycota</taxon>
        <taxon>Saccharomycotina</taxon>
        <taxon>Pichiomycetes</taxon>
        <taxon>Pichiales</taxon>
        <taxon>Pichiaceae</taxon>
        <taxon>Pichia</taxon>
    </lineage>
</organism>
<evidence type="ECO:0000313" key="2">
    <source>
        <dbReference type="EMBL" id="KGK34008.1"/>
    </source>
</evidence>
<name>A0A099NMM8_PICKU</name>
<reference evidence="3" key="1">
    <citation type="journal article" date="2014" name="Microb. Cell Fact.">
        <title>Exploiting Issatchenkia orientalis SD108 for succinic acid production.</title>
        <authorList>
            <person name="Xiao H."/>
            <person name="Shao Z."/>
            <person name="Jiang Y."/>
            <person name="Dole S."/>
            <person name="Zhao H."/>
        </authorList>
    </citation>
    <scope>NUCLEOTIDE SEQUENCE [LARGE SCALE GENOMIC DNA]</scope>
    <source>
        <strain evidence="3">SD108</strain>
    </source>
</reference>
<dbReference type="AlphaFoldDB" id="A0A099NMM8"/>
<dbReference type="HOGENOM" id="CLU_3416402_0_0_1"/>
<evidence type="ECO:0000256" key="1">
    <source>
        <dbReference type="SAM" id="MobiDB-lite"/>
    </source>
</evidence>
<gene>
    <name evidence="2" type="ORF">JL09_g6595</name>
</gene>
<protein>
    <submittedName>
        <fullName evidence="2">Uncharacterized protein</fullName>
    </submittedName>
</protein>